<dbReference type="InterPro" id="IPR036249">
    <property type="entry name" value="Thioredoxin-like_sf"/>
</dbReference>
<dbReference type="GO" id="GO:0005739">
    <property type="term" value="C:mitochondrion"/>
    <property type="evidence" value="ECO:0007669"/>
    <property type="project" value="TreeGrafter"/>
</dbReference>
<evidence type="ECO:0000259" key="4">
    <source>
        <dbReference type="Pfam" id="PF00462"/>
    </source>
</evidence>
<dbReference type="Gene3D" id="6.20.200.30">
    <property type="match status" value="1"/>
</dbReference>
<dbReference type="SFLD" id="SFLDS00019">
    <property type="entry name" value="Glutathione_Transferase_(cytos"/>
    <property type="match status" value="1"/>
</dbReference>
<evidence type="ECO:0000256" key="2">
    <source>
        <dbReference type="ARBA" id="ARBA00007409"/>
    </source>
</evidence>
<sequence>MNFLSKKAPNFIHNTLFSAPHSLKILCPPQKVVSLRLKSTRVSSASSIMKGVFKMGLAGITMGAIVGTGYSIHQRNNPKDHMIHEQSFIEPVDEIPDIKPSRQMKYPEDRSNLKLVLFQYQTCPFCCKVRAFLDYYGISYDVVEVDPVLRQSIKWSEYRKVPILVVKTDDGYQPLNDSTMIISALATYLKDSDKSLPDIVKCFPFITFYDDDGSKKNEIMNKYFLMFSNRQYNEQDDKILNEERKWRQWADSVLVHTLSPNVYRTREEALQAFNWFSEVGEWEANFPTWERNLIIYVGASAMYLIGKRLKKRHNLKEDVRQSLYDECTSWVREVNKKGTPFLGGKDPNLADLAVYGILNSIEGCTTFKDLLERTKIGRWYFGMKEVVSQHHGAKFV</sequence>
<evidence type="ECO:0000313" key="6">
    <source>
        <dbReference type="Proteomes" id="UP001152799"/>
    </source>
</evidence>
<dbReference type="PANTHER" id="PTHR12782">
    <property type="entry name" value="MICROSOMAL PROSTAGLANDIN E SYNTHASE-2"/>
    <property type="match status" value="1"/>
</dbReference>
<dbReference type="GO" id="GO:0050220">
    <property type="term" value="F:prostaglandin-E synthase activity"/>
    <property type="evidence" value="ECO:0007669"/>
    <property type="project" value="InterPro"/>
</dbReference>
<dbReference type="CDD" id="cd03197">
    <property type="entry name" value="GST_C_mPGES2"/>
    <property type="match status" value="1"/>
</dbReference>
<dbReference type="InterPro" id="IPR036282">
    <property type="entry name" value="Glutathione-S-Trfase_C_sf"/>
</dbReference>
<dbReference type="Gene3D" id="1.20.1050.10">
    <property type="match status" value="1"/>
</dbReference>
<dbReference type="OrthoDB" id="423541at2759"/>
<comment type="function">
    <text evidence="1">Has a glutathione-disulfide oxidoreductase activity in the presence of NADPH and glutathione reductase. Reduces low molecular weight disulfides and proteins.</text>
</comment>
<gene>
    <name evidence="5" type="ORF">CEUTPL_LOCUS2209</name>
</gene>
<dbReference type="InterPro" id="IPR002109">
    <property type="entry name" value="Glutaredoxin"/>
</dbReference>
<dbReference type="Proteomes" id="UP001152799">
    <property type="component" value="Chromosome 10"/>
</dbReference>
<protein>
    <recommendedName>
        <fullName evidence="4">Glutaredoxin domain-containing protein</fullName>
    </recommendedName>
</protein>
<dbReference type="InterPro" id="IPR034335">
    <property type="entry name" value="PGES2_C"/>
</dbReference>
<dbReference type="PANTHER" id="PTHR12782:SF5">
    <property type="entry name" value="PROSTAGLANDIN E SYNTHASE 2"/>
    <property type="match status" value="1"/>
</dbReference>
<dbReference type="PROSITE" id="PS51354">
    <property type="entry name" value="GLUTAREDOXIN_2"/>
    <property type="match status" value="1"/>
</dbReference>
<dbReference type="EMBL" id="OU892286">
    <property type="protein sequence ID" value="CAG9761507.1"/>
    <property type="molecule type" value="Genomic_DNA"/>
</dbReference>
<dbReference type="InterPro" id="IPR034334">
    <property type="entry name" value="PGES2"/>
</dbReference>
<evidence type="ECO:0000256" key="1">
    <source>
        <dbReference type="ARBA" id="ARBA00002549"/>
    </source>
</evidence>
<dbReference type="Gene3D" id="3.40.30.10">
    <property type="entry name" value="Glutaredoxin"/>
    <property type="match status" value="1"/>
</dbReference>
<evidence type="ECO:0000313" key="5">
    <source>
        <dbReference type="EMBL" id="CAG9761507.1"/>
    </source>
</evidence>
<comment type="similarity">
    <text evidence="2">Belongs to the GST superfamily.</text>
</comment>
<dbReference type="AlphaFoldDB" id="A0A9N9MFV9"/>
<dbReference type="CDD" id="cd03040">
    <property type="entry name" value="GST_N_mPGES2"/>
    <property type="match status" value="1"/>
</dbReference>
<dbReference type="SFLD" id="SFLDG01182">
    <property type="entry name" value="Prostaglandin_E_synthase_like"/>
    <property type="match status" value="1"/>
</dbReference>
<proteinExistence type="inferred from homology"/>
<accession>A0A9N9MFV9</accession>
<dbReference type="GO" id="GO:0006629">
    <property type="term" value="P:lipid metabolic process"/>
    <property type="evidence" value="ECO:0007669"/>
    <property type="project" value="UniProtKB-KW"/>
</dbReference>
<dbReference type="SFLD" id="SFLDG01203">
    <property type="entry name" value="Prostaglandin_E_synthase_like1"/>
    <property type="match status" value="1"/>
</dbReference>
<dbReference type="InterPro" id="IPR011767">
    <property type="entry name" value="GLR_AS"/>
</dbReference>
<keyword evidence="3" id="KW-0443">Lipid metabolism</keyword>
<reference evidence="5" key="1">
    <citation type="submission" date="2022-01" db="EMBL/GenBank/DDBJ databases">
        <authorList>
            <person name="King R."/>
        </authorList>
    </citation>
    <scope>NUCLEOTIDE SEQUENCE</scope>
</reference>
<feature type="domain" description="Glutaredoxin" evidence="4">
    <location>
        <begin position="116"/>
        <end position="167"/>
    </location>
</feature>
<name>A0A9N9MFV9_9CUCU</name>
<evidence type="ECO:0000256" key="3">
    <source>
        <dbReference type="ARBA" id="ARBA00023098"/>
    </source>
</evidence>
<dbReference type="PROSITE" id="PS00195">
    <property type="entry name" value="GLUTAREDOXIN_1"/>
    <property type="match status" value="1"/>
</dbReference>
<organism evidence="5 6">
    <name type="scientific">Ceutorhynchus assimilis</name>
    <name type="common">cabbage seed weevil</name>
    <dbReference type="NCBI Taxonomy" id="467358"/>
    <lineage>
        <taxon>Eukaryota</taxon>
        <taxon>Metazoa</taxon>
        <taxon>Ecdysozoa</taxon>
        <taxon>Arthropoda</taxon>
        <taxon>Hexapoda</taxon>
        <taxon>Insecta</taxon>
        <taxon>Pterygota</taxon>
        <taxon>Neoptera</taxon>
        <taxon>Endopterygota</taxon>
        <taxon>Coleoptera</taxon>
        <taxon>Polyphaga</taxon>
        <taxon>Cucujiformia</taxon>
        <taxon>Curculionidae</taxon>
        <taxon>Ceutorhynchinae</taxon>
        <taxon>Ceutorhynchus</taxon>
    </lineage>
</organism>
<dbReference type="SUPFAM" id="SSF47616">
    <property type="entry name" value="GST C-terminal domain-like"/>
    <property type="match status" value="1"/>
</dbReference>
<dbReference type="InterPro" id="IPR040079">
    <property type="entry name" value="Glutathione_S-Trfase"/>
</dbReference>
<dbReference type="Pfam" id="PF00462">
    <property type="entry name" value="Glutaredoxin"/>
    <property type="match status" value="1"/>
</dbReference>
<dbReference type="SUPFAM" id="SSF52833">
    <property type="entry name" value="Thioredoxin-like"/>
    <property type="match status" value="1"/>
</dbReference>
<keyword evidence="6" id="KW-1185">Reference proteome</keyword>